<accession>A0A931APF1</accession>
<dbReference type="AlphaFoldDB" id="A0A931APF1"/>
<dbReference type="GO" id="GO:0046872">
    <property type="term" value="F:metal ion binding"/>
    <property type="evidence" value="ECO:0007669"/>
    <property type="project" value="UniProtKB-KW"/>
</dbReference>
<evidence type="ECO:0000313" key="7">
    <source>
        <dbReference type="Proteomes" id="UP000621436"/>
    </source>
</evidence>
<organism evidence="6 7">
    <name type="scientific">Halonatronomonas betaini</name>
    <dbReference type="NCBI Taxonomy" id="2778430"/>
    <lineage>
        <taxon>Bacteria</taxon>
        <taxon>Bacillati</taxon>
        <taxon>Bacillota</taxon>
        <taxon>Clostridia</taxon>
        <taxon>Halanaerobiales</taxon>
        <taxon>Halarsenatibacteraceae</taxon>
        <taxon>Halonatronomonas</taxon>
    </lineage>
</organism>
<name>A0A931APF1_9FIRM</name>
<dbReference type="SUPFAM" id="SSF56281">
    <property type="entry name" value="Metallo-hydrolase/oxidoreductase"/>
    <property type="match status" value="1"/>
</dbReference>
<evidence type="ECO:0000256" key="3">
    <source>
        <dbReference type="ARBA" id="ARBA00022801"/>
    </source>
</evidence>
<evidence type="ECO:0000313" key="6">
    <source>
        <dbReference type="EMBL" id="MBF8436052.1"/>
    </source>
</evidence>
<dbReference type="Proteomes" id="UP000621436">
    <property type="component" value="Unassembled WGS sequence"/>
</dbReference>
<dbReference type="InterPro" id="IPR036866">
    <property type="entry name" value="RibonucZ/Hydroxyglut_hydro"/>
</dbReference>
<evidence type="ECO:0000256" key="4">
    <source>
        <dbReference type="ARBA" id="ARBA00022833"/>
    </source>
</evidence>
<dbReference type="PANTHER" id="PTHR46233">
    <property type="entry name" value="HYDROXYACYLGLUTATHIONE HYDROLASE GLOC"/>
    <property type="match status" value="1"/>
</dbReference>
<feature type="domain" description="Metallo-beta-lactamase" evidence="5">
    <location>
        <begin position="3"/>
        <end position="181"/>
    </location>
</feature>
<dbReference type="GO" id="GO:0016787">
    <property type="term" value="F:hydrolase activity"/>
    <property type="evidence" value="ECO:0007669"/>
    <property type="project" value="UniProtKB-KW"/>
</dbReference>
<keyword evidence="4" id="KW-0862">Zinc</keyword>
<dbReference type="SMART" id="SM00849">
    <property type="entry name" value="Lactamase_B"/>
    <property type="match status" value="1"/>
</dbReference>
<evidence type="ECO:0000259" key="5">
    <source>
        <dbReference type="SMART" id="SM00849"/>
    </source>
</evidence>
<dbReference type="PANTHER" id="PTHR46233:SF3">
    <property type="entry name" value="HYDROXYACYLGLUTATHIONE HYDROLASE GLOC"/>
    <property type="match status" value="1"/>
</dbReference>
<comment type="cofactor">
    <cofactor evidence="1">
        <name>Zn(2+)</name>
        <dbReference type="ChEBI" id="CHEBI:29105"/>
    </cofactor>
</comment>
<dbReference type="InterPro" id="IPR051453">
    <property type="entry name" value="MBL_Glyoxalase_II"/>
</dbReference>
<protein>
    <submittedName>
        <fullName evidence="6">MBL fold metallo-hydrolase</fullName>
    </submittedName>
</protein>
<gene>
    <name evidence="6" type="ORF">I0Q91_03080</name>
</gene>
<dbReference type="CDD" id="cd06262">
    <property type="entry name" value="metallo-hydrolase-like_MBL-fold"/>
    <property type="match status" value="1"/>
</dbReference>
<keyword evidence="7" id="KW-1185">Reference proteome</keyword>
<dbReference type="Gene3D" id="3.60.15.10">
    <property type="entry name" value="Ribonuclease Z/Hydroxyacylglutathione hydrolase-like"/>
    <property type="match status" value="1"/>
</dbReference>
<keyword evidence="3" id="KW-0378">Hydrolase</keyword>
<evidence type="ECO:0000256" key="1">
    <source>
        <dbReference type="ARBA" id="ARBA00001947"/>
    </source>
</evidence>
<keyword evidence="2" id="KW-0479">Metal-binding</keyword>
<sequence length="195" mass="21987">MNSVNGYLIWDLNEAIVIDPGSKKEVFEIKNKIEEFDLNLKYIINTHSHFDHIGGNEFLKNNFNVKLGIRSKEAENLSDPEKNLSKYMGIEIISPSADFFLESKDNLIIGDSKFDIIYCPGHSPGSISLYNEDDGLLFSGDTIFKHGVGRTDLPGGNKDKLNSSINNLIELSDDTKVYPGHGPETTIKEFKEYYF</sequence>
<proteinExistence type="predicted"/>
<dbReference type="EMBL" id="JADPIE010000001">
    <property type="protein sequence ID" value="MBF8436052.1"/>
    <property type="molecule type" value="Genomic_DNA"/>
</dbReference>
<reference evidence="6" key="1">
    <citation type="submission" date="2020-11" db="EMBL/GenBank/DDBJ databases">
        <title>Halonatronomonas betainensis gen. nov., sp. nov. a novel haloalkaliphilic representative of the family Halanaerobiacae capable of betaine degradation.</title>
        <authorList>
            <person name="Boltyanskaya Y."/>
            <person name="Kevbrin V."/>
            <person name="Detkova E."/>
            <person name="Grouzdev D.S."/>
            <person name="Koziaeva V."/>
            <person name="Zhilina T."/>
        </authorList>
    </citation>
    <scope>NUCLEOTIDE SEQUENCE</scope>
    <source>
        <strain evidence="6">Z-7014</strain>
    </source>
</reference>
<comment type="caution">
    <text evidence="6">The sequence shown here is derived from an EMBL/GenBank/DDBJ whole genome shotgun (WGS) entry which is preliminary data.</text>
</comment>
<dbReference type="Pfam" id="PF00753">
    <property type="entry name" value="Lactamase_B"/>
    <property type="match status" value="1"/>
</dbReference>
<dbReference type="InterPro" id="IPR001279">
    <property type="entry name" value="Metallo-B-lactamas"/>
</dbReference>
<evidence type="ECO:0000256" key="2">
    <source>
        <dbReference type="ARBA" id="ARBA00022723"/>
    </source>
</evidence>
<dbReference type="RefSeq" id="WP_270452800.1">
    <property type="nucleotide sequence ID" value="NZ_JADPIE010000001.1"/>
</dbReference>